<dbReference type="InterPro" id="IPR013320">
    <property type="entry name" value="ConA-like_dom_sf"/>
</dbReference>
<evidence type="ECO:0000313" key="9">
    <source>
        <dbReference type="EMBL" id="CAL4122297.1"/>
    </source>
</evidence>
<evidence type="ECO:0000256" key="5">
    <source>
        <dbReference type="ARBA" id="ARBA00023180"/>
    </source>
</evidence>
<feature type="region of interest" description="Disordered" evidence="7">
    <location>
        <begin position="435"/>
        <end position="481"/>
    </location>
</feature>
<organism evidence="9 10">
    <name type="scientific">Meganyctiphanes norvegica</name>
    <name type="common">Northern krill</name>
    <name type="synonym">Thysanopoda norvegica</name>
    <dbReference type="NCBI Taxonomy" id="48144"/>
    <lineage>
        <taxon>Eukaryota</taxon>
        <taxon>Metazoa</taxon>
        <taxon>Ecdysozoa</taxon>
        <taxon>Arthropoda</taxon>
        <taxon>Crustacea</taxon>
        <taxon>Multicrustacea</taxon>
        <taxon>Malacostraca</taxon>
        <taxon>Eumalacostraca</taxon>
        <taxon>Eucarida</taxon>
        <taxon>Euphausiacea</taxon>
        <taxon>Euphausiidae</taxon>
        <taxon>Meganyctiphanes</taxon>
    </lineage>
</organism>
<dbReference type="GO" id="GO:0005576">
    <property type="term" value="C:extracellular region"/>
    <property type="evidence" value="ECO:0007669"/>
    <property type="project" value="InterPro"/>
</dbReference>
<proteinExistence type="predicted"/>
<keyword evidence="3" id="KW-0677">Repeat</keyword>
<keyword evidence="2" id="KW-0732">Signal</keyword>
<dbReference type="InterPro" id="IPR028974">
    <property type="entry name" value="TSP_type-3_rpt"/>
</dbReference>
<gene>
    <name evidence="9" type="ORF">MNOR_LOCUS23019</name>
</gene>
<dbReference type="GO" id="GO:0007155">
    <property type="term" value="P:cell adhesion"/>
    <property type="evidence" value="ECO:0007669"/>
    <property type="project" value="InterPro"/>
</dbReference>
<evidence type="ECO:0000313" key="10">
    <source>
        <dbReference type="Proteomes" id="UP001497623"/>
    </source>
</evidence>
<keyword evidence="1" id="KW-0245">EGF-like domain</keyword>
<protein>
    <recommendedName>
        <fullName evidence="8">TSP C-terminal domain-containing protein</fullName>
    </recommendedName>
</protein>
<dbReference type="PANTHER" id="PTHR10199:SF100">
    <property type="entry name" value="THROMBOSPONDIN, ISOFORM A"/>
    <property type="match status" value="1"/>
</dbReference>
<feature type="domain" description="TSP C-terminal" evidence="8">
    <location>
        <begin position="1292"/>
        <end position="1512"/>
    </location>
</feature>
<dbReference type="Pfam" id="PF02412">
    <property type="entry name" value="TSP_3"/>
    <property type="match status" value="3"/>
</dbReference>
<dbReference type="PROSITE" id="PS51236">
    <property type="entry name" value="TSP_CTER"/>
    <property type="match status" value="1"/>
</dbReference>
<dbReference type="GO" id="GO:0005509">
    <property type="term" value="F:calcium ion binding"/>
    <property type="evidence" value="ECO:0007669"/>
    <property type="project" value="UniProtKB-UniRule"/>
</dbReference>
<keyword evidence="10" id="KW-1185">Reference proteome</keyword>
<feature type="compositionally biased region" description="Low complexity" evidence="7">
    <location>
        <begin position="947"/>
        <end position="1024"/>
    </location>
</feature>
<dbReference type="PANTHER" id="PTHR10199">
    <property type="entry name" value="THROMBOSPONDIN"/>
    <property type="match status" value="1"/>
</dbReference>
<accession>A0AAV2RAZ0</accession>
<dbReference type="EMBL" id="CAXKWB010019880">
    <property type="protein sequence ID" value="CAL4122297.1"/>
    <property type="molecule type" value="Genomic_DNA"/>
</dbReference>
<dbReference type="SUPFAM" id="SSF49899">
    <property type="entry name" value="Concanavalin A-like lectins/glucanases"/>
    <property type="match status" value="1"/>
</dbReference>
<evidence type="ECO:0000256" key="7">
    <source>
        <dbReference type="SAM" id="MobiDB-lite"/>
    </source>
</evidence>
<feature type="repeat" description="TSP type-3" evidence="6">
    <location>
        <begin position="1227"/>
        <end position="1262"/>
    </location>
</feature>
<name>A0AAV2RAZ0_MEGNR</name>
<comment type="caution">
    <text evidence="9">The sequence shown here is derived from an EMBL/GenBank/DDBJ whole genome shotgun (WGS) entry which is preliminary data.</text>
</comment>
<dbReference type="Pfam" id="PF05735">
    <property type="entry name" value="TSP_C"/>
    <property type="match status" value="1"/>
</dbReference>
<dbReference type="InterPro" id="IPR017897">
    <property type="entry name" value="Thrombospondin_3_rpt"/>
</dbReference>
<evidence type="ECO:0000259" key="8">
    <source>
        <dbReference type="PROSITE" id="PS51236"/>
    </source>
</evidence>
<feature type="compositionally biased region" description="Basic and acidic residues" evidence="7">
    <location>
        <begin position="440"/>
        <end position="453"/>
    </location>
</feature>
<feature type="compositionally biased region" description="Low complexity" evidence="7">
    <location>
        <begin position="917"/>
        <end position="926"/>
    </location>
</feature>
<reference evidence="9 10" key="1">
    <citation type="submission" date="2024-05" db="EMBL/GenBank/DDBJ databases">
        <authorList>
            <person name="Wallberg A."/>
        </authorList>
    </citation>
    <scope>NUCLEOTIDE SEQUENCE [LARGE SCALE GENOMIC DNA]</scope>
</reference>
<dbReference type="InterPro" id="IPR003367">
    <property type="entry name" value="Thrombospondin_3-like_rpt"/>
</dbReference>
<feature type="region of interest" description="Disordered" evidence="7">
    <location>
        <begin position="1223"/>
        <end position="1244"/>
    </location>
</feature>
<feature type="compositionally biased region" description="Pro residues" evidence="7">
    <location>
        <begin position="931"/>
        <end position="946"/>
    </location>
</feature>
<evidence type="ECO:0000256" key="6">
    <source>
        <dbReference type="PROSITE-ProRule" id="PRU00634"/>
    </source>
</evidence>
<evidence type="ECO:0000256" key="1">
    <source>
        <dbReference type="ARBA" id="ARBA00022536"/>
    </source>
</evidence>
<keyword evidence="4 6" id="KW-0106">Calcium</keyword>
<evidence type="ECO:0000256" key="3">
    <source>
        <dbReference type="ARBA" id="ARBA00022737"/>
    </source>
</evidence>
<feature type="compositionally biased region" description="Acidic residues" evidence="7">
    <location>
        <begin position="1227"/>
        <end position="1244"/>
    </location>
</feature>
<dbReference type="Gene3D" id="2.60.120.200">
    <property type="match status" value="1"/>
</dbReference>
<evidence type="ECO:0000256" key="4">
    <source>
        <dbReference type="ARBA" id="ARBA00022837"/>
    </source>
</evidence>
<dbReference type="InterPro" id="IPR008859">
    <property type="entry name" value="Thrombospondin_C"/>
</dbReference>
<sequence length="1539" mass="172295">MKTFQTKYHQFKMLTLPQVLLYLNIVSCWGSGAIRSSNGVFIEFDEHTFIGKNNNQETYNNIKLDVPSGKNDPLGRQENLADAREEDAYRLNGKRFDWESYNGFGSSSYFEFGRQEEGFVDTREEEDGPTLNGKRYNWGSSSGVESNSYFGFGRQEEGFIDTREEDGHILNGKRYNWGSSSVVESNSYFGFGRQVEEGLDDNREYDEHNLKRKIYDWGSYKGYGSSSYFGFGRQEEGFVDTREEDGPTLNGKRYNWGSSSGVESNSYFGFGRQEEGFVDTREEDGKRYNWGSSSVVESNSYFGFGRQGEEGLAANKEYDEHKLKGKRYEWGSYNNFGSSSYFPFGKKKIDQNNNTKGKFVGNTVINKDGKLEQQTKIKDISGNKAEAKNETMRHQNKGEIIRVNTVKVKDETMKHKSKRGDISDISVEAKFGTMRHRRKRDDISDNTVEAKDGTKRHRSKRDFISDNTDEAKDGTIKHRDKREYTRENAEIEEYLTDIYMPLAHRKNNRHRVDVRNSYDNFAYVNKNFHRNNNNEMNVDVPLSKKNIKEKDLKNDRKKYHKRHMNTNGYRLRDDFGDNNQQPFVNTFTKNIGYGSDITERIKKNYRLPQAVPKSNQNLRHGMRFKLPFSGENYGYRRPLTEAEALQNYEYKLPQQGYPLLAPRSVQDYGFGYNIQWQFPGYDLPGNGEDSTSLLMDILSARLSNGHTNPNNEWLGPNPNSAQARHSLPQQCPYENHNHGENSYYDNDYPWSTYPIPSPPYPYPYPEQPNSLLPPYTNPQPAGYPYGPPGYPYGPPGYQYGPPGYPYGQPGYPYGQPGYPYGPPEYSYGPTGYPYGPPGYQYGPTDYPYGPPGYPYGPTGYPYGPPGYPYGPYSYPYYQYSPNSCLNALIWFILNGWPTGGLNPYCPLLNKPTPTPTTPQIYIPPTQAYQPPTTPPSPTPPTPPTTTPPATTTPTTTPHPTTTPTTTLPPTTTSPPTTTTTTTLPTTTTSPSTTTTTTTTPPTTTTTTTPPPTTTSTTTTIVTTTTPPPTTTIPVVLCPNGLQCDINANCIEDLRINASTCQSFTVFYCECHTGAGNGQVCGTDSDLDGRPDSQLPCSEDNCKEDNCPAVPNSGQEDADGDGIGDVCDTTPKGRRDLKDLSDPTQLTYDDLSYMPESLGDFVSARSPAVRMQCEGEPCDNCPGISNPNQNDTDDDQVGDACDTDIDDDRDGCQDDLDNCLGLANSEQTDADGDGIGDACDPDADGDGLPNGDDICPLVPNLNASDCGCAEDFDGDGVPNIDDNCPFNPFISSSNFSVNHRVHLGIFTGGMPLADWIIRDGGKELEQTDNARASLLYGADKLSSVDYEGTFFVDFDRDDDYAGIVFGYQSSSLFYVAMWKRFTTEASANGLRPHATGGLQIKKVKSNTGPGLVLDPALWFTGDTPNQVTLLWHDQTETPWEPLVSYRWELIHRPKIGLIRLRFTNVTNDVRQVVVETDNIFDYDMLGGRLGVYCASQKFVKWSRLMYQCNENVPQEIYDSLNSTQQALTGVDPVPATPPWQ</sequence>
<feature type="compositionally biased region" description="Basic and acidic residues" evidence="7">
    <location>
        <begin position="461"/>
        <end position="481"/>
    </location>
</feature>
<dbReference type="SUPFAM" id="SSF103647">
    <property type="entry name" value="TSP type-3 repeat"/>
    <property type="match status" value="2"/>
</dbReference>
<feature type="region of interest" description="Disordered" evidence="7">
    <location>
        <begin position="915"/>
        <end position="1026"/>
    </location>
</feature>
<evidence type="ECO:0000256" key="2">
    <source>
        <dbReference type="ARBA" id="ARBA00022729"/>
    </source>
</evidence>
<keyword evidence="5" id="KW-0325">Glycoprotein</keyword>
<dbReference type="Proteomes" id="UP001497623">
    <property type="component" value="Unassembled WGS sequence"/>
</dbReference>
<dbReference type="Gene3D" id="4.10.1080.10">
    <property type="entry name" value="TSP type-3 repeat"/>
    <property type="match status" value="2"/>
</dbReference>
<dbReference type="PROSITE" id="PS51234">
    <property type="entry name" value="TSP3"/>
    <property type="match status" value="1"/>
</dbReference>